<feature type="compositionally biased region" description="Basic and acidic residues" evidence="2">
    <location>
        <begin position="376"/>
        <end position="386"/>
    </location>
</feature>
<feature type="region of interest" description="Disordered" evidence="2">
    <location>
        <begin position="328"/>
        <end position="347"/>
    </location>
</feature>
<protein>
    <submittedName>
        <fullName evidence="5">Uncharacterized protein</fullName>
    </submittedName>
</protein>
<feature type="coiled-coil region" evidence="1">
    <location>
        <begin position="240"/>
        <end position="281"/>
    </location>
</feature>
<proteinExistence type="predicted"/>
<feature type="chain" id="PRO_5030901020" evidence="4">
    <location>
        <begin position="18"/>
        <end position="501"/>
    </location>
</feature>
<dbReference type="AlphaFoldDB" id="A0A7S4UE59"/>
<keyword evidence="3" id="KW-0472">Membrane</keyword>
<feature type="signal peptide" evidence="4">
    <location>
        <begin position="1"/>
        <end position="17"/>
    </location>
</feature>
<evidence type="ECO:0000256" key="2">
    <source>
        <dbReference type="SAM" id="MobiDB-lite"/>
    </source>
</evidence>
<evidence type="ECO:0000256" key="1">
    <source>
        <dbReference type="SAM" id="Coils"/>
    </source>
</evidence>
<evidence type="ECO:0000256" key="4">
    <source>
        <dbReference type="SAM" id="SignalP"/>
    </source>
</evidence>
<reference evidence="5" key="1">
    <citation type="submission" date="2021-01" db="EMBL/GenBank/DDBJ databases">
        <authorList>
            <person name="Corre E."/>
            <person name="Pelletier E."/>
            <person name="Niang G."/>
            <person name="Scheremetjew M."/>
            <person name="Finn R."/>
            <person name="Kale V."/>
            <person name="Holt S."/>
            <person name="Cochrane G."/>
            <person name="Meng A."/>
            <person name="Brown T."/>
            <person name="Cohen L."/>
        </authorList>
    </citation>
    <scope>NUCLEOTIDE SEQUENCE</scope>
    <source>
        <strain evidence="5">CCMP3105</strain>
    </source>
</reference>
<gene>
    <name evidence="5" type="ORF">AMON00008_LOCUS14788</name>
</gene>
<evidence type="ECO:0000313" key="5">
    <source>
        <dbReference type="EMBL" id="CAE4575169.1"/>
    </source>
</evidence>
<keyword evidence="1" id="KW-0175">Coiled coil</keyword>
<evidence type="ECO:0000256" key="3">
    <source>
        <dbReference type="SAM" id="Phobius"/>
    </source>
</evidence>
<keyword evidence="4" id="KW-0732">Signal</keyword>
<dbReference type="CDD" id="cd12087">
    <property type="entry name" value="TM_EGFR-like"/>
    <property type="match status" value="1"/>
</dbReference>
<keyword evidence="3" id="KW-0812">Transmembrane</keyword>
<keyword evidence="3" id="KW-1133">Transmembrane helix</keyword>
<name>A0A7S4UE59_9DINO</name>
<feature type="transmembrane region" description="Helical" evidence="3">
    <location>
        <begin position="297"/>
        <end position="321"/>
    </location>
</feature>
<sequence length="501" mass="53426">MIGKLALLLALAHGAAAQSFSTAAALEAPFSEPPPMVAECPECSIGTFRCPQTDRARDGQTSLSRLRDDWVESAGAPKSCMDPNFQLRRLRTDFSYVQGTCWEVIPRDRHSVQVDLDIWCRQGPFMQCSMMERHDISAISILSGCSPASGKAAELVSEKCTWVCKHGKPVARCLWTFDPVGMFQATQGGLETCWLSSTCTGTDVEVTATCRPTALWQQANSSKADMAKVREVLTSTHVARQRAEKELSQATAAHSSLVQRLQETEAQLNATNQALMQLRGSMSTAAVQEQSGESNGLVIALTAALGCAVLFICVLGAIVALRGRRRQQHLPAPDNKSTPAAASDDEFVSDPTEVIVCELTKQMDSGMKAIDELLDDSEKPATHRCIDTNGAEGSTEAASSKNSATEEVHPSFSDMNDCDSETASRPATPPVTPATRKSSLVGTLMQEAPPSINGDDNGGVSPPETLGVLDGGARVQAADDLPDFPPPLPLEGPAGADKQQL</sequence>
<accession>A0A7S4UE59</accession>
<feature type="region of interest" description="Disordered" evidence="2">
    <location>
        <begin position="375"/>
        <end position="501"/>
    </location>
</feature>
<organism evidence="5">
    <name type="scientific">Alexandrium monilatum</name>
    <dbReference type="NCBI Taxonomy" id="311494"/>
    <lineage>
        <taxon>Eukaryota</taxon>
        <taxon>Sar</taxon>
        <taxon>Alveolata</taxon>
        <taxon>Dinophyceae</taxon>
        <taxon>Gonyaulacales</taxon>
        <taxon>Pyrocystaceae</taxon>
        <taxon>Alexandrium</taxon>
    </lineage>
</organism>
<dbReference type="EMBL" id="HBNR01022171">
    <property type="protein sequence ID" value="CAE4575169.1"/>
    <property type="molecule type" value="Transcribed_RNA"/>
</dbReference>
<feature type="compositionally biased region" description="Low complexity" evidence="2">
    <location>
        <begin position="491"/>
        <end position="501"/>
    </location>
</feature>